<accession>A0A7C9IRC4</accession>
<dbReference type="SUPFAM" id="SSF100950">
    <property type="entry name" value="NagB/RpiA/CoA transferase-like"/>
    <property type="match status" value="2"/>
</dbReference>
<evidence type="ECO:0000256" key="1">
    <source>
        <dbReference type="ARBA" id="ARBA00007154"/>
    </source>
</evidence>
<organism evidence="5 6">
    <name type="scientific">Kangsaoukella pontilimi</name>
    <dbReference type="NCBI Taxonomy" id="2691042"/>
    <lineage>
        <taxon>Bacteria</taxon>
        <taxon>Pseudomonadati</taxon>
        <taxon>Pseudomonadota</taxon>
        <taxon>Alphaproteobacteria</taxon>
        <taxon>Rhodobacterales</taxon>
        <taxon>Paracoccaceae</taxon>
        <taxon>Kangsaoukella</taxon>
    </lineage>
</organism>
<keyword evidence="2 3" id="KW-0808">Transferase</keyword>
<proteinExistence type="inferred from homology"/>
<protein>
    <recommendedName>
        <fullName evidence="3">Acetate CoA-transferase YdiF</fullName>
        <ecNumber evidence="3">2.8.3.8</ecNumber>
    </recommendedName>
</protein>
<dbReference type="EC" id="2.8.3.8" evidence="3"/>
<comment type="function">
    <text evidence="3">CoA transferase having broad substrate specificity for short-chain acyl-CoA thioesters with the activity decreasing when the length of the carboxylic acid chain exceeds four carbons.</text>
</comment>
<dbReference type="SMART" id="SM00882">
    <property type="entry name" value="CoA_trans"/>
    <property type="match status" value="2"/>
</dbReference>
<evidence type="ECO:0000256" key="2">
    <source>
        <dbReference type="ARBA" id="ARBA00022679"/>
    </source>
</evidence>
<dbReference type="AlphaFoldDB" id="A0A7C9IRC4"/>
<reference evidence="5 6" key="2">
    <citation type="submission" date="2020-03" db="EMBL/GenBank/DDBJ databases">
        <title>Kangsaoukella pontilimi gen. nov., sp. nov., a new member of the family Rhodobacteraceae isolated from a tidal mudflat.</title>
        <authorList>
            <person name="Kim I.S."/>
        </authorList>
    </citation>
    <scope>NUCLEOTIDE SEQUENCE [LARGE SCALE GENOMIC DNA]</scope>
    <source>
        <strain evidence="5 6">GH1-50</strain>
    </source>
</reference>
<dbReference type="InterPro" id="IPR004165">
    <property type="entry name" value="CoA_trans_fam_I"/>
</dbReference>
<evidence type="ECO:0000313" key="6">
    <source>
        <dbReference type="Proteomes" id="UP000480350"/>
    </source>
</evidence>
<name>A0A7C9IRC4_9RHOB</name>
<dbReference type="InterPro" id="IPR014388">
    <property type="entry name" value="3-oxoacid_CoA-transferase"/>
</dbReference>
<keyword evidence="6" id="KW-1185">Reference proteome</keyword>
<gene>
    <name evidence="5" type="ORF">GQ651_05850</name>
</gene>
<dbReference type="GO" id="GO:0046952">
    <property type="term" value="P:ketone body catabolic process"/>
    <property type="evidence" value="ECO:0007669"/>
    <property type="project" value="InterPro"/>
</dbReference>
<dbReference type="PIRSF" id="PIRSF000858">
    <property type="entry name" value="SCOT-t"/>
    <property type="match status" value="1"/>
</dbReference>
<dbReference type="InterPro" id="IPR037171">
    <property type="entry name" value="NagB/RpiA_transferase-like"/>
</dbReference>
<dbReference type="PANTHER" id="PTHR43293:SF1">
    <property type="entry name" value="ACETATE COA-TRANSFERASE YDIF"/>
    <property type="match status" value="1"/>
</dbReference>
<evidence type="ECO:0000256" key="4">
    <source>
        <dbReference type="PIRSR" id="PIRSR000858-1"/>
    </source>
</evidence>
<dbReference type="Gene3D" id="3.40.1080.10">
    <property type="entry name" value="Glutaconate Coenzyme A-transferase"/>
    <property type="match status" value="2"/>
</dbReference>
<comment type="similarity">
    <text evidence="1 3">Belongs to the 3-oxoacid CoA-transferase family.</text>
</comment>
<dbReference type="Pfam" id="PF01144">
    <property type="entry name" value="CoA_trans"/>
    <property type="match status" value="1"/>
</dbReference>
<comment type="caution">
    <text evidence="5">The sequence shown here is derived from an EMBL/GenBank/DDBJ whole genome shotgun (WGS) entry which is preliminary data.</text>
</comment>
<dbReference type="Proteomes" id="UP000480350">
    <property type="component" value="Unassembled WGS sequence"/>
</dbReference>
<evidence type="ECO:0000313" key="5">
    <source>
        <dbReference type="EMBL" id="MXQ07366.1"/>
    </source>
</evidence>
<comment type="catalytic activity">
    <reaction evidence="3">
        <text>an acyl-CoA + acetate = a carboxylate + acetyl-CoA</text>
        <dbReference type="Rhea" id="RHEA:13381"/>
        <dbReference type="ChEBI" id="CHEBI:29067"/>
        <dbReference type="ChEBI" id="CHEBI:30089"/>
        <dbReference type="ChEBI" id="CHEBI:57288"/>
        <dbReference type="ChEBI" id="CHEBI:58342"/>
        <dbReference type="EC" id="2.8.3.8"/>
    </reaction>
</comment>
<sequence>MEAIVIEVSSVEAAQCIRDGDTIAITGNGGGMLEADEIFAAIEARFLASGHPRDLTLVHALGVGDADRRGVNRFAHEGMVRRVVGGHWSWSPRMQKLARDNKIEAFTLPSGVISLLMRETGAKRPGLITRVGLNTAYDPRLGGGAANDAAKAARPISEIVTLGGEDYIRYLPIRPDIAIVRGTYCDELGNISCAEEAGDLDAHAVALAARNSGGRVLVQVREKRKSSDCIARLVQVPGVLVDQVVLAPNQPQTHVGGYEPSIAGVPHAAPAPDTKFAGLSLPSGARGIIARRAAGEIRAGQSVNFGFGIPGGIAAVLTAQARLKDIWLTVEQGIHNGQLIDGALFGAAAFPSAIMRSTDQFDFYSGGGVDIAFLGAGEIDAKGNVNVSRLGRDVVGPGGFVDISQGAKSVVFCGTFEASGLSVHASGGRLSIDKDGSIPKFVEDVREVTFCGPSALAKGQSVLYVTERAVFRLTKDGLTLVEVAPGIDAERQVLDRMAFRPQVASDLAAMDARCFVEDFGGDGGASLAKAGGGHA</sequence>
<dbReference type="GO" id="GO:0008775">
    <property type="term" value="F:acetate CoA-transferase activity"/>
    <property type="evidence" value="ECO:0007669"/>
    <property type="project" value="UniProtKB-EC"/>
</dbReference>
<feature type="active site" description="5-glutamyl coenzyme A thioester intermediate" evidence="4">
    <location>
        <position position="331"/>
    </location>
</feature>
<dbReference type="EMBL" id="WUPT01000001">
    <property type="protein sequence ID" value="MXQ07366.1"/>
    <property type="molecule type" value="Genomic_DNA"/>
</dbReference>
<reference evidence="5 6" key="1">
    <citation type="submission" date="2019-12" db="EMBL/GenBank/DDBJ databases">
        <authorList>
            <person name="Lee S.D."/>
        </authorList>
    </citation>
    <scope>NUCLEOTIDE SEQUENCE [LARGE SCALE GENOMIC DNA]</scope>
    <source>
        <strain evidence="5 6">GH1-50</strain>
    </source>
</reference>
<evidence type="ECO:0000256" key="3">
    <source>
        <dbReference type="PIRNR" id="PIRNR000858"/>
    </source>
</evidence>
<dbReference type="PANTHER" id="PTHR43293">
    <property type="entry name" value="ACETATE COA-TRANSFERASE YDIF"/>
    <property type="match status" value="1"/>
</dbReference>